<evidence type="ECO:0000256" key="1">
    <source>
        <dbReference type="SAM" id="MobiDB-lite"/>
    </source>
</evidence>
<keyword evidence="4" id="KW-1185">Reference proteome</keyword>
<keyword evidence="2" id="KW-0472">Membrane</keyword>
<proteinExistence type="predicted"/>
<evidence type="ECO:0000313" key="4">
    <source>
        <dbReference type="Proteomes" id="UP000323011"/>
    </source>
</evidence>
<feature type="compositionally biased region" description="Gly residues" evidence="1">
    <location>
        <begin position="109"/>
        <end position="123"/>
    </location>
</feature>
<sequence>MAVTQMSTVEASQQLAAGVARIHAAAVGRALAASGVNAARELVIADGQVAARLELLEEARRLEALQRQLLRGLQFGDASLGLTPLAEGTAAVGAFFNGSPGASTSPCDGGNGSCSGSGSGSGVDEGQPCLSDAAPIGSLLDEFWTNIGDVAGVNWGNASSSVARTLSSVRDVTSLRRAWDLQEGLLGERLRRGQEAVVAAEASLALELGRRAAAARVAEGIVLLVLAAVGLWCLEERATAHQRRMRAAKRLVKQAV</sequence>
<organism evidence="3 4">
    <name type="scientific">Cafeteria roenbergensis</name>
    <name type="common">Marine flagellate</name>
    <dbReference type="NCBI Taxonomy" id="33653"/>
    <lineage>
        <taxon>Eukaryota</taxon>
        <taxon>Sar</taxon>
        <taxon>Stramenopiles</taxon>
        <taxon>Bigyra</taxon>
        <taxon>Opalozoa</taxon>
        <taxon>Bicosoecida</taxon>
        <taxon>Cafeteriaceae</taxon>
        <taxon>Cafeteria</taxon>
    </lineage>
</organism>
<dbReference type="AlphaFoldDB" id="A0A5A8C509"/>
<dbReference type="EMBL" id="VLTN01000057">
    <property type="protein sequence ID" value="KAA0148103.1"/>
    <property type="molecule type" value="Genomic_DNA"/>
</dbReference>
<keyword evidence="2" id="KW-1133">Transmembrane helix</keyword>
<accession>A0A5A8C509</accession>
<evidence type="ECO:0000256" key="2">
    <source>
        <dbReference type="SAM" id="Phobius"/>
    </source>
</evidence>
<dbReference type="Proteomes" id="UP000323011">
    <property type="component" value="Unassembled WGS sequence"/>
</dbReference>
<keyword evidence="2" id="KW-0812">Transmembrane</keyword>
<reference evidence="3 4" key="1">
    <citation type="submission" date="2019-07" db="EMBL/GenBank/DDBJ databases">
        <title>Genomes of Cafeteria roenbergensis.</title>
        <authorList>
            <person name="Fischer M.G."/>
            <person name="Hackl T."/>
            <person name="Roman M."/>
        </authorList>
    </citation>
    <scope>NUCLEOTIDE SEQUENCE [LARGE SCALE GENOMIC DNA]</scope>
    <source>
        <strain evidence="3 4">BVI</strain>
    </source>
</reference>
<gene>
    <name evidence="3" type="ORF">FNF29_06898</name>
</gene>
<protein>
    <submittedName>
        <fullName evidence="3">Uncharacterized protein</fullName>
    </submittedName>
</protein>
<comment type="caution">
    <text evidence="3">The sequence shown here is derived from an EMBL/GenBank/DDBJ whole genome shotgun (WGS) entry which is preliminary data.</text>
</comment>
<feature type="transmembrane region" description="Helical" evidence="2">
    <location>
        <begin position="213"/>
        <end position="234"/>
    </location>
</feature>
<name>A0A5A8C509_CAFRO</name>
<feature type="region of interest" description="Disordered" evidence="1">
    <location>
        <begin position="105"/>
        <end position="126"/>
    </location>
</feature>
<evidence type="ECO:0000313" key="3">
    <source>
        <dbReference type="EMBL" id="KAA0148103.1"/>
    </source>
</evidence>